<dbReference type="RefSeq" id="XP_025371131.1">
    <property type="nucleotide sequence ID" value="XM_025515130.1"/>
</dbReference>
<dbReference type="InParanoid" id="A0A316W5G7"/>
<evidence type="ECO:0000256" key="1">
    <source>
        <dbReference type="SAM" id="MobiDB-lite"/>
    </source>
</evidence>
<feature type="compositionally biased region" description="Polar residues" evidence="1">
    <location>
        <begin position="148"/>
        <end position="190"/>
    </location>
</feature>
<dbReference type="OrthoDB" id="3184970at2759"/>
<organism evidence="2 3">
    <name type="scientific">Ceraceosorus guamensis</name>
    <dbReference type="NCBI Taxonomy" id="1522189"/>
    <lineage>
        <taxon>Eukaryota</taxon>
        <taxon>Fungi</taxon>
        <taxon>Dikarya</taxon>
        <taxon>Basidiomycota</taxon>
        <taxon>Ustilaginomycotina</taxon>
        <taxon>Exobasidiomycetes</taxon>
        <taxon>Ceraceosorales</taxon>
        <taxon>Ceraceosoraceae</taxon>
        <taxon>Ceraceosorus</taxon>
    </lineage>
</organism>
<name>A0A316W5G7_9BASI</name>
<feature type="region of interest" description="Disordered" evidence="1">
    <location>
        <begin position="1"/>
        <end position="62"/>
    </location>
</feature>
<evidence type="ECO:0000313" key="2">
    <source>
        <dbReference type="EMBL" id="PWN43971.1"/>
    </source>
</evidence>
<dbReference type="AlphaFoldDB" id="A0A316W5G7"/>
<protein>
    <recommendedName>
        <fullName evidence="4">BTB domain-containing protein</fullName>
    </recommendedName>
</protein>
<evidence type="ECO:0000313" key="3">
    <source>
        <dbReference type="Proteomes" id="UP000245783"/>
    </source>
</evidence>
<feature type="compositionally biased region" description="Polar residues" evidence="1">
    <location>
        <begin position="241"/>
        <end position="254"/>
    </location>
</feature>
<accession>A0A316W5G7</accession>
<dbReference type="InterPro" id="IPR011333">
    <property type="entry name" value="SKP1/BTB/POZ_sf"/>
</dbReference>
<feature type="compositionally biased region" description="Polar residues" evidence="1">
    <location>
        <begin position="212"/>
        <end position="232"/>
    </location>
</feature>
<sequence length="770" mass="83442">MMGFFGGSSGGDNSRPSSPIPGQRTQGEAMSRENSQKGSQGISHRPRNDTFGGGGNGRTAGNRFAVAFSDDYSTFSGASGGSVFDDDRSMAPSTVATSVSIGGSLGKSPKEGYKSLSHKTSFGASPRPKASELVTQPPLPPGVAARRQSPSGHSPVSTSHQPSNFDSTIQRGNMNNTVSLQQQSPSVQHIQRQDLRAPSPPIPARNLPNEPSKLTSGTVASSGATRQATTELQDTREPVQRSPSTSHYNQTSNDIVRDDNNNATSLASDNGSALDRSAVSNRGAVVSGDWSVDRGAAAGYGNISAWDQTDASAFTGSDPVAQATDFADGDIIFVSSEAGSGATRQPVTRFKIHEVNLNVHSAVLSEMVDGSSEGKVHTLEEDSGTLKVLFSLMYNTNAPKMGMQDWQVVLRLARAAQKYDCARAKDVAASYFAEQEQLGSLSPFMTFAVGSMYHLPALEEAAAERSVRYDIHRLPELVFNLMGFAAYQKLAAFHTRRQQHYQDTLNSITVDPKELESQCYQTGGVCIISPLTKLKQKLAWPRQANKDGSRKPIESRDVMTKLLTEIGQIGELLSEGSAPWLSTLRNSLFDTLLVPVFNPVTSPRLVFVIRGWSSINFIRMYMLLSWIEMKRAPHLHTRSLTSRRDATPRLVIGASEAAVAELRELSPFAEFGHAASGSLARASDGKARYEYPRGETRPGAGVPPLANQTMRILNLNATFDIRFMKRFLVEPRIVSQRLRPYELPLNVNVSRNLGLGSDPAPILRRQSSNH</sequence>
<feature type="compositionally biased region" description="Polar residues" evidence="1">
    <location>
        <begin position="91"/>
        <end position="101"/>
    </location>
</feature>
<feature type="region of interest" description="Disordered" evidence="1">
    <location>
        <begin position="77"/>
        <end position="279"/>
    </location>
</feature>
<dbReference type="GeneID" id="37037000"/>
<dbReference type="Gene3D" id="3.30.710.10">
    <property type="entry name" value="Potassium Channel Kv1.1, Chain A"/>
    <property type="match status" value="1"/>
</dbReference>
<proteinExistence type="predicted"/>
<keyword evidence="3" id="KW-1185">Reference proteome</keyword>
<reference evidence="2 3" key="1">
    <citation type="journal article" date="2018" name="Mol. Biol. Evol.">
        <title>Broad Genomic Sampling Reveals a Smut Pathogenic Ancestry of the Fungal Clade Ustilaginomycotina.</title>
        <authorList>
            <person name="Kijpornyongpan T."/>
            <person name="Mondo S.J."/>
            <person name="Barry K."/>
            <person name="Sandor L."/>
            <person name="Lee J."/>
            <person name="Lipzen A."/>
            <person name="Pangilinan J."/>
            <person name="LaButti K."/>
            <person name="Hainaut M."/>
            <person name="Henrissat B."/>
            <person name="Grigoriev I.V."/>
            <person name="Spatafora J.W."/>
            <person name="Aime M.C."/>
        </authorList>
    </citation>
    <scope>NUCLEOTIDE SEQUENCE [LARGE SCALE GENOMIC DNA]</scope>
    <source>
        <strain evidence="2 3">MCA 4658</strain>
    </source>
</reference>
<feature type="compositionally biased region" description="Polar residues" evidence="1">
    <location>
        <begin position="261"/>
        <end position="271"/>
    </location>
</feature>
<gene>
    <name evidence="2" type="ORF">IE81DRAFT_329148</name>
</gene>
<dbReference type="EMBL" id="KZ819365">
    <property type="protein sequence ID" value="PWN43971.1"/>
    <property type="molecule type" value="Genomic_DNA"/>
</dbReference>
<dbReference type="Proteomes" id="UP000245783">
    <property type="component" value="Unassembled WGS sequence"/>
</dbReference>
<evidence type="ECO:0008006" key="4">
    <source>
        <dbReference type="Google" id="ProtNLM"/>
    </source>
</evidence>
<feature type="compositionally biased region" description="Gly residues" evidence="1">
    <location>
        <begin position="1"/>
        <end position="10"/>
    </location>
</feature>